<organism evidence="1 2">
    <name type="scientific">Panagrolaimus sp. JU765</name>
    <dbReference type="NCBI Taxonomy" id="591449"/>
    <lineage>
        <taxon>Eukaryota</taxon>
        <taxon>Metazoa</taxon>
        <taxon>Ecdysozoa</taxon>
        <taxon>Nematoda</taxon>
        <taxon>Chromadorea</taxon>
        <taxon>Rhabditida</taxon>
        <taxon>Tylenchina</taxon>
        <taxon>Panagrolaimomorpha</taxon>
        <taxon>Panagrolaimoidea</taxon>
        <taxon>Panagrolaimidae</taxon>
        <taxon>Panagrolaimus</taxon>
    </lineage>
</organism>
<proteinExistence type="predicted"/>
<dbReference type="Proteomes" id="UP000887576">
    <property type="component" value="Unplaced"/>
</dbReference>
<evidence type="ECO:0000313" key="2">
    <source>
        <dbReference type="WBParaSite" id="JU765_v2.g13679.t1"/>
    </source>
</evidence>
<name>A0AC34Q7F1_9BILA</name>
<accession>A0AC34Q7F1</accession>
<reference evidence="2" key="1">
    <citation type="submission" date="2022-11" db="UniProtKB">
        <authorList>
            <consortium name="WormBaseParasite"/>
        </authorList>
    </citation>
    <scope>IDENTIFICATION</scope>
</reference>
<protein>
    <submittedName>
        <fullName evidence="2">Uncharacterized protein</fullName>
    </submittedName>
</protein>
<evidence type="ECO:0000313" key="1">
    <source>
        <dbReference type="Proteomes" id="UP000887576"/>
    </source>
</evidence>
<sequence>MEIKIRKIKFFDELSQVNRETDYKAIAEKLKTTARRVELQTHMLKEEIALYLVESEESTEKHRQYWILTNTDVLVGFKYYNNEMERIGRKEDMIKTIHCFLFPR</sequence>
<dbReference type="WBParaSite" id="JU765_v2.g13679.t1">
    <property type="protein sequence ID" value="JU765_v2.g13679.t1"/>
    <property type="gene ID" value="JU765_v2.g13679"/>
</dbReference>